<sequence>MNDLNLDDVKQYVEDNIGTFHKKRTDKLADLELKTILKRKNPYLFKAKNVLVAAEIIQGILDAWVSSSEEGIFGDWLEGLAIFVNQKVYGGWKSGMDGIDLEFDKNGARHIVTIKSGPDWSNSSSWKKMIDNFDSARKRLKTSGGGINVVAVNGCCYGRSSKRYEYKKKGDLYKYCGQSFWAYISNDDDLYKDLIVPIGYKAKEKNEEFLESYSKILNKFTLEFSQSFCFENGEIDWDKLVEFNSSRR</sequence>
<evidence type="ECO:0000313" key="3">
    <source>
        <dbReference type="Proteomes" id="UP000509302"/>
    </source>
</evidence>
<organism evidence="2 3">
    <name type="scientific">Costertonia aggregata</name>
    <dbReference type="NCBI Taxonomy" id="343403"/>
    <lineage>
        <taxon>Bacteria</taxon>
        <taxon>Pseudomonadati</taxon>
        <taxon>Bacteroidota</taxon>
        <taxon>Flavobacteriia</taxon>
        <taxon>Flavobacteriales</taxon>
        <taxon>Flavobacteriaceae</taxon>
        <taxon>Costertonia</taxon>
    </lineage>
</organism>
<dbReference type="InterPro" id="IPR011335">
    <property type="entry name" value="Restrct_endonuc-II-like"/>
</dbReference>
<name>A0A7H9AU14_9FLAO</name>
<feature type="domain" description="Type II restriction endonuclease EcoO109IR" evidence="1">
    <location>
        <begin position="8"/>
        <end position="206"/>
    </location>
</feature>
<dbReference type="Pfam" id="PF14511">
    <property type="entry name" value="RE_EcoO109I"/>
    <property type="match status" value="1"/>
</dbReference>
<gene>
    <name evidence="2" type="ORF">HYG79_16790</name>
</gene>
<dbReference type="Proteomes" id="UP000509302">
    <property type="component" value="Chromosome"/>
</dbReference>
<dbReference type="AlphaFoldDB" id="A0A7H9AU14"/>
<dbReference type="CDD" id="cd22345">
    <property type="entry name" value="PDDEXK_nuclease"/>
    <property type="match status" value="1"/>
</dbReference>
<dbReference type="EMBL" id="CP058595">
    <property type="protein sequence ID" value="QLG46939.1"/>
    <property type="molecule type" value="Genomic_DNA"/>
</dbReference>
<evidence type="ECO:0000259" key="1">
    <source>
        <dbReference type="Pfam" id="PF14511"/>
    </source>
</evidence>
<accession>A0A7H9AU14</accession>
<evidence type="ECO:0000313" key="2">
    <source>
        <dbReference type="EMBL" id="QLG46939.1"/>
    </source>
</evidence>
<dbReference type="REBASE" id="408642">
    <property type="entry name" value="Cag42265ORF16785P"/>
</dbReference>
<keyword evidence="3" id="KW-1185">Reference proteome</keyword>
<reference evidence="2 3" key="1">
    <citation type="journal article" date="2006" name="Int. J. Syst. Evol. Microbiol.">
        <title>Costertonia aggregata gen. nov., sp. nov., a mesophilic marine bacterium of the family Flavobacteriaceae, isolated from a mature biofilm.</title>
        <authorList>
            <person name="Kwon K.K."/>
            <person name="Lee Y.K."/>
            <person name="Lee H.K."/>
        </authorList>
    </citation>
    <scope>NUCLEOTIDE SEQUENCE [LARGE SCALE GENOMIC DNA]</scope>
    <source>
        <strain evidence="2 3">KCCM 42265</strain>
    </source>
</reference>
<dbReference type="RefSeq" id="WP_179243218.1">
    <property type="nucleotide sequence ID" value="NZ_CP058595.1"/>
</dbReference>
<dbReference type="SUPFAM" id="SSF52980">
    <property type="entry name" value="Restriction endonuclease-like"/>
    <property type="match status" value="1"/>
</dbReference>
<proteinExistence type="predicted"/>
<protein>
    <submittedName>
        <fullName evidence="2">Cytosolic protein</fullName>
    </submittedName>
</protein>
<dbReference type="KEGG" id="cagg:HYG79_16790"/>
<dbReference type="InterPro" id="IPR032793">
    <property type="entry name" value="RE_EcoO109IR"/>
</dbReference>